<dbReference type="CDD" id="cd07043">
    <property type="entry name" value="STAS_anti-anti-sigma_factors"/>
    <property type="match status" value="1"/>
</dbReference>
<evidence type="ECO:0000313" key="5">
    <source>
        <dbReference type="Proteomes" id="UP000019150"/>
    </source>
</evidence>
<dbReference type="OrthoDB" id="4484870at2"/>
<feature type="domain" description="STAS" evidence="3">
    <location>
        <begin position="10"/>
        <end position="115"/>
    </location>
</feature>
<dbReference type="PANTHER" id="PTHR33495:SF2">
    <property type="entry name" value="ANTI-SIGMA FACTOR ANTAGONIST TM_1081-RELATED"/>
    <property type="match status" value="1"/>
</dbReference>
<proteinExistence type="inferred from homology"/>
<dbReference type="GO" id="GO:0043856">
    <property type="term" value="F:anti-sigma factor antagonist activity"/>
    <property type="evidence" value="ECO:0007669"/>
    <property type="project" value="InterPro"/>
</dbReference>
<dbReference type="STRING" id="1415166.NONO_c20030"/>
<dbReference type="KEGG" id="nno:NONO_c20030"/>
<reference evidence="4 5" key="1">
    <citation type="journal article" date="2014" name="Appl. Environ. Microbiol.">
        <title>Insights into the Microbial Degradation of Rubber and Gutta-Percha by Analysis of the Complete Genome of Nocardia nova SH22a.</title>
        <authorList>
            <person name="Luo Q."/>
            <person name="Hiessl S."/>
            <person name="Poehlein A."/>
            <person name="Daniel R."/>
            <person name="Steinbuchel A."/>
        </authorList>
    </citation>
    <scope>NUCLEOTIDE SEQUENCE [LARGE SCALE GENOMIC DNA]</scope>
    <source>
        <strain evidence="4">SH22a</strain>
    </source>
</reference>
<dbReference type="InterPro" id="IPR036513">
    <property type="entry name" value="STAS_dom_sf"/>
</dbReference>
<dbReference type="InterPro" id="IPR003658">
    <property type="entry name" value="Anti-sigma_ant"/>
</dbReference>
<dbReference type="PANTHER" id="PTHR33495">
    <property type="entry name" value="ANTI-SIGMA FACTOR ANTAGONIST TM_1081-RELATED-RELATED"/>
    <property type="match status" value="1"/>
</dbReference>
<dbReference type="PROSITE" id="PS50801">
    <property type="entry name" value="STAS"/>
    <property type="match status" value="1"/>
</dbReference>
<dbReference type="EMBL" id="CP006850">
    <property type="protein sequence ID" value="AHH16803.1"/>
    <property type="molecule type" value="Genomic_DNA"/>
</dbReference>
<dbReference type="InterPro" id="IPR002645">
    <property type="entry name" value="STAS_dom"/>
</dbReference>
<dbReference type="eggNOG" id="COG1366">
    <property type="taxonomic scope" value="Bacteria"/>
</dbReference>
<dbReference type="NCBIfam" id="TIGR00377">
    <property type="entry name" value="ant_ant_sig"/>
    <property type="match status" value="1"/>
</dbReference>
<evidence type="ECO:0000313" key="4">
    <source>
        <dbReference type="EMBL" id="AHH16803.1"/>
    </source>
</evidence>
<dbReference type="HOGENOM" id="CLU_115403_3_1_11"/>
<dbReference type="SUPFAM" id="SSF52091">
    <property type="entry name" value="SpoIIaa-like"/>
    <property type="match status" value="1"/>
</dbReference>
<dbReference type="RefSeq" id="WP_025348290.1">
    <property type="nucleotide sequence ID" value="NZ_CP006850.1"/>
</dbReference>
<accession>W5TCW1</accession>
<keyword evidence="5" id="KW-1185">Reference proteome</keyword>
<gene>
    <name evidence="4" type="ORF">NONO_c20030</name>
</gene>
<dbReference type="Proteomes" id="UP000019150">
    <property type="component" value="Chromosome"/>
</dbReference>
<dbReference type="Gene3D" id="3.30.750.24">
    <property type="entry name" value="STAS domain"/>
    <property type="match status" value="1"/>
</dbReference>
<sequence>MTGERVSPALRTEQRRTDSAVIVTVHGEVDMNSAPQLQSALDEALRENAAAIVLDMSEVGFLGSAGLSVLLTVSQDETSALRVVPSPAVRRPIEVTALDKLLELFPSVEAALAAPDVPPAN</sequence>
<name>W5TCW1_9NOCA</name>
<comment type="similarity">
    <text evidence="1 2">Belongs to the anti-sigma-factor antagonist family.</text>
</comment>
<evidence type="ECO:0000256" key="1">
    <source>
        <dbReference type="ARBA" id="ARBA00009013"/>
    </source>
</evidence>
<evidence type="ECO:0000259" key="3">
    <source>
        <dbReference type="PROSITE" id="PS50801"/>
    </source>
</evidence>
<dbReference type="Pfam" id="PF01740">
    <property type="entry name" value="STAS"/>
    <property type="match status" value="1"/>
</dbReference>
<dbReference type="AlphaFoldDB" id="W5TCW1"/>
<protein>
    <recommendedName>
        <fullName evidence="2">Anti-sigma factor antagonist</fullName>
    </recommendedName>
</protein>
<organism evidence="4 5">
    <name type="scientific">Nocardia nova SH22a</name>
    <dbReference type="NCBI Taxonomy" id="1415166"/>
    <lineage>
        <taxon>Bacteria</taxon>
        <taxon>Bacillati</taxon>
        <taxon>Actinomycetota</taxon>
        <taxon>Actinomycetes</taxon>
        <taxon>Mycobacteriales</taxon>
        <taxon>Nocardiaceae</taxon>
        <taxon>Nocardia</taxon>
    </lineage>
</organism>
<evidence type="ECO:0000256" key="2">
    <source>
        <dbReference type="RuleBase" id="RU003749"/>
    </source>
</evidence>
<dbReference type="PATRIC" id="fig|1415166.3.peg.2034"/>